<evidence type="ECO:0000313" key="2">
    <source>
        <dbReference type="EMBL" id="EAU01205.1"/>
    </source>
</evidence>
<sequence>MNRINWDDVADMYNEMVKLERDFTLKQVEILPVTSADSVADIGCGTGRLSVPIARIAKSVTAVDAFAKMLHHCETNAKEAGVKNIKFLKKSWLDDDATEVIGRHDVVIASRSLGLGDIKKLNNIARKFVCLICFLDDEPSLRQIQLDLLDGVAQDAPKTSGKDAVKNARQETSKNNRMFGYNVTFNMLYDMGANVNVRVLDDGYEAVFASKEEAYAHFKFAGDVPAKREKIYRANVDKYLQKFEGGYRFFRPTKSYVMWWDARELADRAGW</sequence>
<accession>A7GW95</accession>
<organism evidence="2 3">
    <name type="scientific">Campylobacter curvus (strain 525.92)</name>
    <dbReference type="NCBI Taxonomy" id="360105"/>
    <lineage>
        <taxon>Bacteria</taxon>
        <taxon>Pseudomonadati</taxon>
        <taxon>Campylobacterota</taxon>
        <taxon>Epsilonproteobacteria</taxon>
        <taxon>Campylobacterales</taxon>
        <taxon>Campylobacteraceae</taxon>
        <taxon>Campylobacter</taxon>
    </lineage>
</organism>
<dbReference type="Proteomes" id="UP000006380">
    <property type="component" value="Chromosome"/>
</dbReference>
<feature type="domain" description="Methyltransferase" evidence="1">
    <location>
        <begin position="39"/>
        <end position="122"/>
    </location>
</feature>
<dbReference type="HOGENOM" id="CLU_060275_0_0_7"/>
<dbReference type="InterPro" id="IPR029063">
    <property type="entry name" value="SAM-dependent_MTases_sf"/>
</dbReference>
<evidence type="ECO:0000313" key="3">
    <source>
        <dbReference type="Proteomes" id="UP000006380"/>
    </source>
</evidence>
<keyword evidence="3" id="KW-1185">Reference proteome</keyword>
<dbReference type="AlphaFoldDB" id="A7GW95"/>
<proteinExistence type="predicted"/>
<dbReference type="Pfam" id="PF13649">
    <property type="entry name" value="Methyltransf_25"/>
    <property type="match status" value="1"/>
</dbReference>
<dbReference type="EMBL" id="CP000767">
    <property type="protein sequence ID" value="EAU01205.1"/>
    <property type="molecule type" value="Genomic_DNA"/>
</dbReference>
<dbReference type="SUPFAM" id="SSF53335">
    <property type="entry name" value="S-adenosyl-L-methionine-dependent methyltransferases"/>
    <property type="match status" value="1"/>
</dbReference>
<name>A7GW95_CAMC5</name>
<keyword evidence="2" id="KW-0808">Transferase</keyword>
<dbReference type="InterPro" id="IPR041698">
    <property type="entry name" value="Methyltransf_25"/>
</dbReference>
<dbReference type="KEGG" id="ccv:CCV52592_0812"/>
<keyword evidence="2" id="KW-0489">Methyltransferase</keyword>
<gene>
    <name evidence="2" type="ORF">CCV52592_0812</name>
</gene>
<dbReference type="RefSeq" id="WP_011991746.1">
    <property type="nucleotide sequence ID" value="NC_009715.2"/>
</dbReference>
<reference evidence="2" key="1">
    <citation type="submission" date="2016-07" db="EMBL/GenBank/DDBJ databases">
        <title>Comparative genomics of the Campylobacter concisus group.</title>
        <authorList>
            <person name="Miller W.G."/>
            <person name="Yee E."/>
            <person name="Chapman M.H."/>
            <person name="Huynh S."/>
            <person name="Bono J.L."/>
            <person name="On S.L.W."/>
            <person name="StLeger J."/>
            <person name="Foster G."/>
            <person name="Parker C.T."/>
        </authorList>
    </citation>
    <scope>NUCLEOTIDE SEQUENCE</scope>
    <source>
        <strain evidence="2">525.92</strain>
    </source>
</reference>
<dbReference type="CDD" id="cd02440">
    <property type="entry name" value="AdoMet_MTases"/>
    <property type="match status" value="1"/>
</dbReference>
<dbReference type="GO" id="GO:0008168">
    <property type="term" value="F:methyltransferase activity"/>
    <property type="evidence" value="ECO:0007669"/>
    <property type="project" value="UniProtKB-KW"/>
</dbReference>
<dbReference type="Gene3D" id="3.40.50.150">
    <property type="entry name" value="Vaccinia Virus protein VP39"/>
    <property type="match status" value="1"/>
</dbReference>
<dbReference type="STRING" id="360105.CCV52592_0812"/>
<protein>
    <submittedName>
        <fullName evidence="2">SAM-dependent methyltransferase</fullName>
    </submittedName>
</protein>
<evidence type="ECO:0000259" key="1">
    <source>
        <dbReference type="Pfam" id="PF13649"/>
    </source>
</evidence>
<dbReference type="GO" id="GO:0032259">
    <property type="term" value="P:methylation"/>
    <property type="evidence" value="ECO:0007669"/>
    <property type="project" value="UniProtKB-KW"/>
</dbReference>